<dbReference type="CDD" id="cd01347">
    <property type="entry name" value="ligand_gated_channel"/>
    <property type="match status" value="1"/>
</dbReference>
<keyword evidence="9" id="KW-1185">Reference proteome</keyword>
<protein>
    <submittedName>
        <fullName evidence="8">TonB-dependent receptor</fullName>
    </submittedName>
</protein>
<sequence>MIRSITGTAWCSALALASGAFITTSAAAQDATATAEKPVDAGDEAPVEAIVVTGIRAGLDRAINVKRRADSVVDVISAEDVGRFPDVNVAESVQRITGVQINRTRGEGRTVNIRGLPANFTLGTFNGRLLPNALSNADSASSRTFDFTILPPEFIRLLSVYKSPTADLEEGGLSGTVDVTTPRPFDTGRRVLAASAQGEYESNSGKFAPRASAFYSDVFADGRIGFSAGLSYTRRKPETHTAGAFYTTLTEGGGIPAGAGRGPDDLNGDGVIDPNLRVRIPLQTYVYNYEEDNERISAISSLQFKASDALTLSLDGFYSKLNVTAITNENLQIFNNASTVISAEAQDIDGLPTTTRLRVADLDNRGGGRYEHRNGYIYSLVGGADYEADGWTAKLDASYARSAQHRDNLNIATIANGEAEYTARPGDKVGSTIYYNGFDAARLDPASFRVASLNGEFNRDSSDEVWDVRADVAREFGTRGLTAIRFGGHYVDRAIHQDNERLTVSAAGVSALYGGLPAGPIAGSFSAAPFMKLREAGSGQFLGSYNGPALFPTSWLASDTRAFVSQFSDEELITAGVITNDASGITDVAEQTWAGYVRGDLAFGRLSGNIGLRVVRTNQQTTGVSPDLNGITVLPDAGGITRVPAAEPLTVSRGYTDFLPSLNLKFEASDDVQLRLSASRTMSRPNLGDISPNTTASGTALTVTRNNPYLDPFRANNLDLTAEWYFSRDGLLGAAAFYKDIASLIRTDTRVETLPVTYIRSDGSQQQASLDFAVSRLVNGSGVNVKGVEVYYQQAFRSLPEPFDGLGTVLNYTFIDNSDPTQLTAASKHNFNATGYYEKGPVGLRLSYSWRSGFLSTVAAAPAMNQYTKAFGTLDGSINIRFTNGVSLVFEAVNILDTDESIQYEGGLPASYIDAGRRVFAGVRFAL</sequence>
<comment type="similarity">
    <text evidence="4">Belongs to the TonB-dependent receptor family.</text>
</comment>
<dbReference type="InterPro" id="IPR037066">
    <property type="entry name" value="Plug_dom_sf"/>
</dbReference>
<organism evidence="8 9">
    <name type="scientific">Croceibacterium xixiisoli</name>
    <dbReference type="NCBI Taxonomy" id="1476466"/>
    <lineage>
        <taxon>Bacteria</taxon>
        <taxon>Pseudomonadati</taxon>
        <taxon>Pseudomonadota</taxon>
        <taxon>Alphaproteobacteria</taxon>
        <taxon>Sphingomonadales</taxon>
        <taxon>Erythrobacteraceae</taxon>
        <taxon>Croceibacterium</taxon>
    </lineage>
</organism>
<dbReference type="GO" id="GO:0009279">
    <property type="term" value="C:cell outer membrane"/>
    <property type="evidence" value="ECO:0007669"/>
    <property type="project" value="UniProtKB-SubCell"/>
</dbReference>
<dbReference type="Gene3D" id="2.170.130.10">
    <property type="entry name" value="TonB-dependent receptor, plug domain"/>
    <property type="match status" value="1"/>
</dbReference>
<keyword evidence="3" id="KW-0998">Cell outer membrane</keyword>
<keyword evidence="8" id="KW-0675">Receptor</keyword>
<dbReference type="Gene3D" id="2.40.170.20">
    <property type="entry name" value="TonB-dependent receptor, beta-barrel domain"/>
    <property type="match status" value="1"/>
</dbReference>
<dbReference type="RefSeq" id="WP_161391020.1">
    <property type="nucleotide sequence ID" value="NZ_JBHSCP010000001.1"/>
</dbReference>
<dbReference type="Pfam" id="PF00593">
    <property type="entry name" value="TonB_dep_Rec_b-barrel"/>
    <property type="match status" value="1"/>
</dbReference>
<gene>
    <name evidence="8" type="ORF">GRI97_09825</name>
</gene>
<dbReference type="InterPro" id="IPR012910">
    <property type="entry name" value="Plug_dom"/>
</dbReference>
<evidence type="ECO:0000256" key="1">
    <source>
        <dbReference type="ARBA" id="ARBA00004442"/>
    </source>
</evidence>
<dbReference type="EMBL" id="WTYJ01000002">
    <property type="protein sequence ID" value="MXO99287.1"/>
    <property type="molecule type" value="Genomic_DNA"/>
</dbReference>
<dbReference type="InterPro" id="IPR036942">
    <property type="entry name" value="Beta-barrel_TonB_sf"/>
</dbReference>
<proteinExistence type="inferred from homology"/>
<dbReference type="SUPFAM" id="SSF56935">
    <property type="entry name" value="Porins"/>
    <property type="match status" value="1"/>
</dbReference>
<evidence type="ECO:0000313" key="8">
    <source>
        <dbReference type="EMBL" id="MXO99287.1"/>
    </source>
</evidence>
<dbReference type="Proteomes" id="UP000469430">
    <property type="component" value="Unassembled WGS sequence"/>
</dbReference>
<feature type="chain" id="PRO_5026005945" evidence="5">
    <location>
        <begin position="29"/>
        <end position="927"/>
    </location>
</feature>
<dbReference type="InterPro" id="IPR000531">
    <property type="entry name" value="Beta-barrel_TonB"/>
</dbReference>
<name>A0A6I4TWV6_9SPHN</name>
<evidence type="ECO:0000256" key="4">
    <source>
        <dbReference type="RuleBase" id="RU003357"/>
    </source>
</evidence>
<dbReference type="OrthoDB" id="5476657at2"/>
<accession>A0A6I4TWV6</accession>
<dbReference type="PANTHER" id="PTHR40980">
    <property type="entry name" value="PLUG DOMAIN-CONTAINING PROTEIN"/>
    <property type="match status" value="1"/>
</dbReference>
<evidence type="ECO:0000259" key="7">
    <source>
        <dbReference type="Pfam" id="PF07715"/>
    </source>
</evidence>
<reference evidence="8 9" key="1">
    <citation type="submission" date="2019-12" db="EMBL/GenBank/DDBJ databases">
        <title>Genomic-based taxomic classification of the family Erythrobacteraceae.</title>
        <authorList>
            <person name="Xu L."/>
        </authorList>
    </citation>
    <scope>NUCLEOTIDE SEQUENCE [LARGE SCALE GENOMIC DNA]</scope>
    <source>
        <strain evidence="8 9">S36</strain>
    </source>
</reference>
<keyword evidence="4" id="KW-0798">TonB box</keyword>
<dbReference type="InterPro" id="IPR010104">
    <property type="entry name" value="TonB_rcpt_bac"/>
</dbReference>
<dbReference type="NCBIfam" id="TIGR01782">
    <property type="entry name" value="TonB-Xanth-Caul"/>
    <property type="match status" value="1"/>
</dbReference>
<keyword evidence="2 4" id="KW-0472">Membrane</keyword>
<dbReference type="Pfam" id="PF07715">
    <property type="entry name" value="Plug"/>
    <property type="match status" value="1"/>
</dbReference>
<evidence type="ECO:0000259" key="6">
    <source>
        <dbReference type="Pfam" id="PF00593"/>
    </source>
</evidence>
<feature type="domain" description="TonB-dependent receptor plug" evidence="7">
    <location>
        <begin position="66"/>
        <end position="175"/>
    </location>
</feature>
<evidence type="ECO:0000256" key="5">
    <source>
        <dbReference type="SAM" id="SignalP"/>
    </source>
</evidence>
<dbReference type="PANTHER" id="PTHR40980:SF3">
    <property type="entry name" value="TONB-DEPENDENT RECEPTOR-LIKE BETA-BARREL DOMAIN-CONTAINING PROTEIN"/>
    <property type="match status" value="1"/>
</dbReference>
<comment type="subcellular location">
    <subcellularLocation>
        <location evidence="1 4">Cell outer membrane</location>
    </subcellularLocation>
</comment>
<evidence type="ECO:0000256" key="2">
    <source>
        <dbReference type="ARBA" id="ARBA00023136"/>
    </source>
</evidence>
<evidence type="ECO:0000256" key="3">
    <source>
        <dbReference type="ARBA" id="ARBA00023237"/>
    </source>
</evidence>
<comment type="caution">
    <text evidence="8">The sequence shown here is derived from an EMBL/GenBank/DDBJ whole genome shotgun (WGS) entry which is preliminary data.</text>
</comment>
<feature type="signal peptide" evidence="5">
    <location>
        <begin position="1"/>
        <end position="28"/>
    </location>
</feature>
<dbReference type="AlphaFoldDB" id="A0A6I4TWV6"/>
<keyword evidence="5" id="KW-0732">Signal</keyword>
<feature type="domain" description="TonB-dependent receptor-like beta-barrel" evidence="6">
    <location>
        <begin position="438"/>
        <end position="895"/>
    </location>
</feature>
<evidence type="ECO:0000313" key="9">
    <source>
        <dbReference type="Proteomes" id="UP000469430"/>
    </source>
</evidence>